<name>G0UJC9_TRYCI</name>
<gene>
    <name evidence="2" type="ORF">TCIL3000_2_540</name>
</gene>
<dbReference type="EMBL" id="HE575315">
    <property type="protein sequence ID" value="CCC89481.1"/>
    <property type="molecule type" value="Genomic_DNA"/>
</dbReference>
<feature type="region of interest" description="Disordered" evidence="1">
    <location>
        <begin position="94"/>
        <end position="143"/>
    </location>
</feature>
<proteinExistence type="predicted"/>
<accession>G0UJC9</accession>
<evidence type="ECO:0000256" key="1">
    <source>
        <dbReference type="SAM" id="MobiDB-lite"/>
    </source>
</evidence>
<feature type="region of interest" description="Disordered" evidence="1">
    <location>
        <begin position="46"/>
        <end position="70"/>
    </location>
</feature>
<feature type="compositionally biased region" description="Polar residues" evidence="1">
    <location>
        <begin position="127"/>
        <end position="139"/>
    </location>
</feature>
<sequence length="296" mass="32809">MNHHPTMNDGGYRGDRDMENCIEVSYEEYDFGNFTASATIHLETCASDRASSKRSSKKSTSTIRRQRRRRQQQVWWLLDMEEDSSYVPFGHYRQHAGKSRPAPLKTPFTAGRAGNPYNKKLRKKSMQKQQQQPATTVSNRMPVDVDAKGGSDFYISPAHRAVAENSAPWSQSACGQASSGAVHFQFLGHGGISEPTAASGPHYRDVMPNGQQQNNWRTRGTGDVNVYSGEDNLRQTTCGNRLDVPPVCGGSKPLTPMPTPPLLPPLSLLPASRTDVCSDLLEQYFLDVNLDDDAFS</sequence>
<evidence type="ECO:0000313" key="2">
    <source>
        <dbReference type="EMBL" id="CCC89481.1"/>
    </source>
</evidence>
<dbReference type="VEuPathDB" id="TriTrypDB:TcIL3000_2_540"/>
<organism evidence="2">
    <name type="scientific">Trypanosoma congolense (strain IL3000)</name>
    <dbReference type="NCBI Taxonomy" id="1068625"/>
    <lineage>
        <taxon>Eukaryota</taxon>
        <taxon>Discoba</taxon>
        <taxon>Euglenozoa</taxon>
        <taxon>Kinetoplastea</taxon>
        <taxon>Metakinetoplastina</taxon>
        <taxon>Trypanosomatida</taxon>
        <taxon>Trypanosomatidae</taxon>
        <taxon>Trypanosoma</taxon>
        <taxon>Nannomonas</taxon>
    </lineage>
</organism>
<protein>
    <submittedName>
        <fullName evidence="2">Uncharacterized protein</fullName>
    </submittedName>
</protein>
<dbReference type="AlphaFoldDB" id="G0UJC9"/>
<reference evidence="2" key="1">
    <citation type="journal article" date="2012" name="Proc. Natl. Acad. Sci. U.S.A.">
        <title>Antigenic diversity is generated by distinct evolutionary mechanisms in African trypanosome species.</title>
        <authorList>
            <person name="Jackson A.P."/>
            <person name="Berry A."/>
            <person name="Aslett M."/>
            <person name="Allison H.C."/>
            <person name="Burton P."/>
            <person name="Vavrova-Anderson J."/>
            <person name="Brown R."/>
            <person name="Browne H."/>
            <person name="Corton N."/>
            <person name="Hauser H."/>
            <person name="Gamble J."/>
            <person name="Gilderthorp R."/>
            <person name="Marcello L."/>
            <person name="McQuillan J."/>
            <person name="Otto T.D."/>
            <person name="Quail M.A."/>
            <person name="Sanders M.J."/>
            <person name="van Tonder A."/>
            <person name="Ginger M.L."/>
            <person name="Field M.C."/>
            <person name="Barry J.D."/>
            <person name="Hertz-Fowler C."/>
            <person name="Berriman M."/>
        </authorList>
    </citation>
    <scope>NUCLEOTIDE SEQUENCE</scope>
    <source>
        <strain evidence="2">IL3000</strain>
    </source>
</reference>